<proteinExistence type="predicted"/>
<dbReference type="GO" id="GO:0005739">
    <property type="term" value="C:mitochondrion"/>
    <property type="evidence" value="ECO:0007669"/>
    <property type="project" value="TreeGrafter"/>
</dbReference>
<dbReference type="InterPro" id="IPR036291">
    <property type="entry name" value="NAD(P)-bd_dom_sf"/>
</dbReference>
<dbReference type="CDD" id="cd08267">
    <property type="entry name" value="MDR1"/>
    <property type="match status" value="1"/>
</dbReference>
<dbReference type="InterPro" id="IPR011032">
    <property type="entry name" value="GroES-like_sf"/>
</dbReference>
<dbReference type="SUPFAM" id="SSF51735">
    <property type="entry name" value="NAD(P)-binding Rossmann-fold domains"/>
    <property type="match status" value="1"/>
</dbReference>
<dbReference type="InterPro" id="IPR050700">
    <property type="entry name" value="YIM1/Zinc_Alcohol_DH_Fams"/>
</dbReference>
<dbReference type="PANTHER" id="PTHR11695">
    <property type="entry name" value="ALCOHOL DEHYDROGENASE RELATED"/>
    <property type="match status" value="1"/>
</dbReference>
<dbReference type="AlphaFoldDB" id="A0A5C3R1F8"/>
<dbReference type="GO" id="GO:0016491">
    <property type="term" value="F:oxidoreductase activity"/>
    <property type="evidence" value="ECO:0007669"/>
    <property type="project" value="InterPro"/>
</dbReference>
<keyword evidence="3" id="KW-1185">Reference proteome</keyword>
<dbReference type="EMBL" id="ML178814">
    <property type="protein sequence ID" value="TFL06950.1"/>
    <property type="molecule type" value="Genomic_DNA"/>
</dbReference>
<dbReference type="SMART" id="SM00829">
    <property type="entry name" value="PKS_ER"/>
    <property type="match status" value="1"/>
</dbReference>
<feature type="domain" description="Enoyl reductase (ER)" evidence="1">
    <location>
        <begin position="13"/>
        <end position="338"/>
    </location>
</feature>
<evidence type="ECO:0000313" key="2">
    <source>
        <dbReference type="EMBL" id="TFL06950.1"/>
    </source>
</evidence>
<evidence type="ECO:0000259" key="1">
    <source>
        <dbReference type="SMART" id="SM00829"/>
    </source>
</evidence>
<dbReference type="InterPro" id="IPR013154">
    <property type="entry name" value="ADH-like_N"/>
</dbReference>
<dbReference type="SUPFAM" id="SSF50129">
    <property type="entry name" value="GroES-like"/>
    <property type="match status" value="1"/>
</dbReference>
<dbReference type="Gene3D" id="3.90.180.10">
    <property type="entry name" value="Medium-chain alcohol dehydrogenases, catalytic domain"/>
    <property type="match status" value="1"/>
</dbReference>
<accession>A0A5C3R1F8</accession>
<organism evidence="2 3">
    <name type="scientific">Pterulicium gracile</name>
    <dbReference type="NCBI Taxonomy" id="1884261"/>
    <lineage>
        <taxon>Eukaryota</taxon>
        <taxon>Fungi</taxon>
        <taxon>Dikarya</taxon>
        <taxon>Basidiomycota</taxon>
        <taxon>Agaricomycotina</taxon>
        <taxon>Agaricomycetes</taxon>
        <taxon>Agaricomycetidae</taxon>
        <taxon>Agaricales</taxon>
        <taxon>Pleurotineae</taxon>
        <taxon>Pterulaceae</taxon>
        <taxon>Pterulicium</taxon>
    </lineage>
</organism>
<sequence length="345" mass="37102">MKAWISTTRGVPSASLQLKTDWPQPTAENLKQGDVLVKVTAAALNPLGYQMMKLLPNFIAKRPSVPECDFSGVIVDGNGSAFSVGEKVFGSVRPEDAIKFKQGSLAEYAFLPASTVCKQPENVTDIEAAGLFSVGLTALGLIETVNLKPGETVFINGGSSSVGAAAIQIAKAKGLRVVATASGRNEELVRSFGADEFIDYTKEPLAAYLVKNPPSVKYSAIIDAVGMNNQTLFFKSEAYLAPNGPYITTSAIPNTMAEFGTVISNMSNIFLRPGFLGGTKRKFTYFVVKPTPAHIEEFTNYVRQGTVKPFVDSVHNFEDVLKAYEVQMSGRARGKIVVKVDPTVV</sequence>
<dbReference type="Pfam" id="PF13602">
    <property type="entry name" value="ADH_zinc_N_2"/>
    <property type="match status" value="1"/>
</dbReference>
<dbReference type="OrthoDB" id="3509362at2759"/>
<dbReference type="STRING" id="1884261.A0A5C3R1F8"/>
<dbReference type="Pfam" id="PF08240">
    <property type="entry name" value="ADH_N"/>
    <property type="match status" value="1"/>
</dbReference>
<dbReference type="Proteomes" id="UP000305067">
    <property type="component" value="Unassembled WGS sequence"/>
</dbReference>
<reference evidence="2 3" key="1">
    <citation type="journal article" date="2019" name="Nat. Ecol. Evol.">
        <title>Megaphylogeny resolves global patterns of mushroom evolution.</title>
        <authorList>
            <person name="Varga T."/>
            <person name="Krizsan K."/>
            <person name="Foldi C."/>
            <person name="Dima B."/>
            <person name="Sanchez-Garcia M."/>
            <person name="Sanchez-Ramirez S."/>
            <person name="Szollosi G.J."/>
            <person name="Szarkandi J.G."/>
            <person name="Papp V."/>
            <person name="Albert L."/>
            <person name="Andreopoulos W."/>
            <person name="Angelini C."/>
            <person name="Antonin V."/>
            <person name="Barry K.W."/>
            <person name="Bougher N.L."/>
            <person name="Buchanan P."/>
            <person name="Buyck B."/>
            <person name="Bense V."/>
            <person name="Catcheside P."/>
            <person name="Chovatia M."/>
            <person name="Cooper J."/>
            <person name="Damon W."/>
            <person name="Desjardin D."/>
            <person name="Finy P."/>
            <person name="Geml J."/>
            <person name="Haridas S."/>
            <person name="Hughes K."/>
            <person name="Justo A."/>
            <person name="Karasinski D."/>
            <person name="Kautmanova I."/>
            <person name="Kiss B."/>
            <person name="Kocsube S."/>
            <person name="Kotiranta H."/>
            <person name="LaButti K.M."/>
            <person name="Lechner B.E."/>
            <person name="Liimatainen K."/>
            <person name="Lipzen A."/>
            <person name="Lukacs Z."/>
            <person name="Mihaltcheva S."/>
            <person name="Morgado L.N."/>
            <person name="Niskanen T."/>
            <person name="Noordeloos M.E."/>
            <person name="Ohm R.A."/>
            <person name="Ortiz-Santana B."/>
            <person name="Ovrebo C."/>
            <person name="Racz N."/>
            <person name="Riley R."/>
            <person name="Savchenko A."/>
            <person name="Shiryaev A."/>
            <person name="Soop K."/>
            <person name="Spirin V."/>
            <person name="Szebenyi C."/>
            <person name="Tomsovsky M."/>
            <person name="Tulloss R.E."/>
            <person name="Uehling J."/>
            <person name="Grigoriev I.V."/>
            <person name="Vagvolgyi C."/>
            <person name="Papp T."/>
            <person name="Martin F.M."/>
            <person name="Miettinen O."/>
            <person name="Hibbett D.S."/>
            <person name="Nagy L.G."/>
        </authorList>
    </citation>
    <scope>NUCLEOTIDE SEQUENCE [LARGE SCALE GENOMIC DNA]</scope>
    <source>
        <strain evidence="2 3">CBS 309.79</strain>
    </source>
</reference>
<name>A0A5C3R1F8_9AGAR</name>
<dbReference type="PANTHER" id="PTHR11695:SF294">
    <property type="entry name" value="RETICULON-4-INTERACTING PROTEIN 1, MITOCHONDRIAL"/>
    <property type="match status" value="1"/>
</dbReference>
<protein>
    <recommendedName>
        <fullName evidence="1">Enoyl reductase (ER) domain-containing protein</fullName>
    </recommendedName>
</protein>
<gene>
    <name evidence="2" type="ORF">BDV98DRAFT_599303</name>
</gene>
<dbReference type="Gene3D" id="3.40.50.720">
    <property type="entry name" value="NAD(P)-binding Rossmann-like Domain"/>
    <property type="match status" value="1"/>
</dbReference>
<evidence type="ECO:0000313" key="3">
    <source>
        <dbReference type="Proteomes" id="UP000305067"/>
    </source>
</evidence>
<dbReference type="InterPro" id="IPR020843">
    <property type="entry name" value="ER"/>
</dbReference>